<dbReference type="SUPFAM" id="SSF160424">
    <property type="entry name" value="BH3703-like"/>
    <property type="match status" value="1"/>
</dbReference>
<dbReference type="AlphaFoldDB" id="A0A9X4BYP3"/>
<comment type="caution">
    <text evidence="1">The sequence shown here is derived from an EMBL/GenBank/DDBJ whole genome shotgun (WGS) entry which is preliminary data.</text>
</comment>
<evidence type="ECO:0000313" key="1">
    <source>
        <dbReference type="EMBL" id="MDD1007018.1"/>
    </source>
</evidence>
<accession>A0A9X4BYP3</accession>
<reference evidence="1 2" key="1">
    <citation type="submission" date="2022-05" db="EMBL/GenBank/DDBJ databases">
        <title>Novel Pseudomonas spp. Isolated from a Rainbow Trout Aquaculture Facility.</title>
        <authorList>
            <person name="Testerman T."/>
            <person name="Graf J."/>
        </authorList>
    </citation>
    <scope>NUCLEOTIDE SEQUENCE [LARGE SCALE GENOMIC DNA]</scope>
    <source>
        <strain evidence="1 2">ID1042</strain>
    </source>
</reference>
<evidence type="ECO:0000313" key="2">
    <source>
        <dbReference type="Proteomes" id="UP001148185"/>
    </source>
</evidence>
<dbReference type="RefSeq" id="WP_042559492.1">
    <property type="nucleotide sequence ID" value="NZ_JAMDHA010000004.1"/>
</dbReference>
<dbReference type="Gene3D" id="3.30.500.20">
    <property type="entry name" value="BH3703-like domains"/>
    <property type="match status" value="1"/>
</dbReference>
<dbReference type="EMBL" id="JAMDHA010000004">
    <property type="protein sequence ID" value="MDD1007018.1"/>
    <property type="molecule type" value="Genomic_DNA"/>
</dbReference>
<dbReference type="InterPro" id="IPR036170">
    <property type="entry name" value="YezG-like_sf"/>
</dbReference>
<keyword evidence="2" id="KW-1185">Reference proteome</keyword>
<protein>
    <submittedName>
        <fullName evidence="1">Uncharacterized protein</fullName>
    </submittedName>
</protein>
<gene>
    <name evidence="1" type="ORF">M5G27_05935</name>
</gene>
<proteinExistence type="predicted"/>
<organism evidence="1 2">
    <name type="scientific">Pseudomonas shahriarae</name>
    <dbReference type="NCBI Taxonomy" id="2745512"/>
    <lineage>
        <taxon>Bacteria</taxon>
        <taxon>Pseudomonadati</taxon>
        <taxon>Pseudomonadota</taxon>
        <taxon>Gammaproteobacteria</taxon>
        <taxon>Pseudomonadales</taxon>
        <taxon>Pseudomonadaceae</taxon>
        <taxon>Pseudomonas</taxon>
    </lineage>
</organism>
<name>A0A9X4BYP3_9PSED</name>
<sequence length="102" mass="11691">MKEQLDILNTLASLIYEQAPGSCDEIVYKAKTDPDEGWVESSFFYHKDGERHSVFLTDACESEASELVSKLNEVMFAYTGGRWRSFVLKFDSNLKVSTDFNY</sequence>
<dbReference type="Proteomes" id="UP001148185">
    <property type="component" value="Unassembled WGS sequence"/>
</dbReference>